<evidence type="ECO:0000256" key="2">
    <source>
        <dbReference type="ARBA" id="ARBA00012513"/>
    </source>
</evidence>
<evidence type="ECO:0000256" key="12">
    <source>
        <dbReference type="ARBA" id="ARBA00047899"/>
    </source>
</evidence>
<evidence type="ECO:0000256" key="9">
    <source>
        <dbReference type="ARBA" id="ARBA00022840"/>
    </source>
</evidence>
<evidence type="ECO:0000256" key="7">
    <source>
        <dbReference type="ARBA" id="ARBA00022741"/>
    </source>
</evidence>
<evidence type="ECO:0000256" key="17">
    <source>
        <dbReference type="SAM" id="Phobius"/>
    </source>
</evidence>
<dbReference type="PROSITE" id="PS00107">
    <property type="entry name" value="PROTEIN_KINASE_ATP"/>
    <property type="match status" value="1"/>
</dbReference>
<comment type="subcellular location">
    <subcellularLocation>
        <location evidence="1">Cell membrane</location>
        <topology evidence="1">Single-pass membrane protein</topology>
    </subcellularLocation>
</comment>
<proteinExistence type="inferred from homology"/>
<comment type="catalytic activity">
    <reaction evidence="13">
        <text>L-seryl-[protein] + ATP = O-phospho-L-seryl-[protein] + ADP + H(+)</text>
        <dbReference type="Rhea" id="RHEA:17989"/>
        <dbReference type="Rhea" id="RHEA-COMP:9863"/>
        <dbReference type="Rhea" id="RHEA-COMP:11604"/>
        <dbReference type="ChEBI" id="CHEBI:15378"/>
        <dbReference type="ChEBI" id="CHEBI:29999"/>
        <dbReference type="ChEBI" id="CHEBI:30616"/>
        <dbReference type="ChEBI" id="CHEBI:83421"/>
        <dbReference type="ChEBI" id="CHEBI:456216"/>
        <dbReference type="EC" id="2.7.11.1"/>
    </reaction>
</comment>
<dbReference type="InterPro" id="IPR000719">
    <property type="entry name" value="Prot_kinase_dom"/>
</dbReference>
<evidence type="ECO:0000256" key="14">
    <source>
        <dbReference type="PROSITE-ProRule" id="PRU10141"/>
    </source>
</evidence>
<dbReference type="GO" id="GO:0004674">
    <property type="term" value="F:protein serine/threonine kinase activity"/>
    <property type="evidence" value="ECO:0007669"/>
    <property type="project" value="UniProtKB-KW"/>
</dbReference>
<keyword evidence="5" id="KW-0808">Transferase</keyword>
<comment type="catalytic activity">
    <reaction evidence="12">
        <text>L-threonyl-[protein] + ATP = O-phospho-L-threonyl-[protein] + ADP + H(+)</text>
        <dbReference type="Rhea" id="RHEA:46608"/>
        <dbReference type="Rhea" id="RHEA-COMP:11060"/>
        <dbReference type="Rhea" id="RHEA-COMP:11605"/>
        <dbReference type="ChEBI" id="CHEBI:15378"/>
        <dbReference type="ChEBI" id="CHEBI:30013"/>
        <dbReference type="ChEBI" id="CHEBI:30616"/>
        <dbReference type="ChEBI" id="CHEBI:61977"/>
        <dbReference type="ChEBI" id="CHEBI:456216"/>
        <dbReference type="EC" id="2.7.11.1"/>
    </reaction>
</comment>
<keyword evidence="6 17" id="KW-0812">Transmembrane</keyword>
<dbReference type="SUPFAM" id="SSF56112">
    <property type="entry name" value="Protein kinase-like (PK-like)"/>
    <property type="match status" value="1"/>
</dbReference>
<dbReference type="FunFam" id="3.30.200.20:FF:000212">
    <property type="entry name" value="Proline-rich receptor-like protein kinase PERK8"/>
    <property type="match status" value="1"/>
</dbReference>
<protein>
    <recommendedName>
        <fullName evidence="2">non-specific serine/threonine protein kinase</fullName>
        <ecNumber evidence="2">2.7.11.1</ecNumber>
    </recommendedName>
</protein>
<dbReference type="GO" id="GO:0005524">
    <property type="term" value="F:ATP binding"/>
    <property type="evidence" value="ECO:0007669"/>
    <property type="project" value="UniProtKB-UniRule"/>
</dbReference>
<dbReference type="EC" id="2.7.11.1" evidence="2"/>
<dbReference type="InterPro" id="IPR008271">
    <property type="entry name" value="Ser/Thr_kinase_AS"/>
</dbReference>
<gene>
    <name evidence="19" type="ORF">RND81_07G099500</name>
</gene>
<keyword evidence="9 14" id="KW-0067">ATP-binding</keyword>
<comment type="similarity">
    <text evidence="15">Belongs to the protein kinase superfamily.</text>
</comment>
<name>A0AAW1JQ06_SAPOF</name>
<dbReference type="PANTHER" id="PTHR47982">
    <property type="entry name" value="PROLINE-RICH RECEPTOR-LIKE PROTEIN KINASE PERK4"/>
    <property type="match status" value="1"/>
</dbReference>
<dbReference type="EMBL" id="JBDFQZ010000007">
    <property type="protein sequence ID" value="KAK9706021.1"/>
    <property type="molecule type" value="Genomic_DNA"/>
</dbReference>
<evidence type="ECO:0000256" key="3">
    <source>
        <dbReference type="ARBA" id="ARBA00022475"/>
    </source>
</evidence>
<keyword evidence="4 15" id="KW-0723">Serine/threonine-protein kinase</keyword>
<evidence type="ECO:0000256" key="6">
    <source>
        <dbReference type="ARBA" id="ARBA00022692"/>
    </source>
</evidence>
<dbReference type="InterPro" id="IPR011009">
    <property type="entry name" value="Kinase-like_dom_sf"/>
</dbReference>
<feature type="binding site" evidence="14">
    <location>
        <position position="203"/>
    </location>
    <ligand>
        <name>ATP</name>
        <dbReference type="ChEBI" id="CHEBI:30616"/>
    </ligand>
</feature>
<dbReference type="InterPro" id="IPR047117">
    <property type="entry name" value="PERK1-13-like"/>
</dbReference>
<feature type="domain" description="Protein kinase" evidence="18">
    <location>
        <begin position="175"/>
        <end position="452"/>
    </location>
</feature>
<keyword evidence="11 17" id="KW-0472">Membrane</keyword>
<evidence type="ECO:0000256" key="11">
    <source>
        <dbReference type="ARBA" id="ARBA00023136"/>
    </source>
</evidence>
<keyword evidence="7 14" id="KW-0547">Nucleotide-binding</keyword>
<keyword evidence="3" id="KW-1003">Cell membrane</keyword>
<dbReference type="InterPro" id="IPR017441">
    <property type="entry name" value="Protein_kinase_ATP_BS"/>
</dbReference>
<dbReference type="AlphaFoldDB" id="A0AAW1JQ06"/>
<dbReference type="SMART" id="SM00220">
    <property type="entry name" value="S_TKc"/>
    <property type="match status" value="1"/>
</dbReference>
<feature type="compositionally biased region" description="Polar residues" evidence="16">
    <location>
        <begin position="82"/>
        <end position="118"/>
    </location>
</feature>
<evidence type="ECO:0000256" key="8">
    <source>
        <dbReference type="ARBA" id="ARBA00022777"/>
    </source>
</evidence>
<dbReference type="Pfam" id="PF07714">
    <property type="entry name" value="PK_Tyr_Ser-Thr"/>
    <property type="match status" value="1"/>
</dbReference>
<feature type="transmembrane region" description="Helical" evidence="17">
    <location>
        <begin position="34"/>
        <end position="58"/>
    </location>
</feature>
<comment type="caution">
    <text evidence="19">The sequence shown here is derived from an EMBL/GenBank/DDBJ whole genome shotgun (WGS) entry which is preliminary data.</text>
</comment>
<feature type="region of interest" description="Disordered" evidence="16">
    <location>
        <begin position="75"/>
        <end position="135"/>
    </location>
</feature>
<organism evidence="19 20">
    <name type="scientific">Saponaria officinalis</name>
    <name type="common">Common soapwort</name>
    <name type="synonym">Lychnis saponaria</name>
    <dbReference type="NCBI Taxonomy" id="3572"/>
    <lineage>
        <taxon>Eukaryota</taxon>
        <taxon>Viridiplantae</taxon>
        <taxon>Streptophyta</taxon>
        <taxon>Embryophyta</taxon>
        <taxon>Tracheophyta</taxon>
        <taxon>Spermatophyta</taxon>
        <taxon>Magnoliopsida</taxon>
        <taxon>eudicotyledons</taxon>
        <taxon>Gunneridae</taxon>
        <taxon>Pentapetalae</taxon>
        <taxon>Caryophyllales</taxon>
        <taxon>Caryophyllaceae</taxon>
        <taxon>Caryophylleae</taxon>
        <taxon>Saponaria</taxon>
    </lineage>
</organism>
<evidence type="ECO:0000256" key="10">
    <source>
        <dbReference type="ARBA" id="ARBA00022989"/>
    </source>
</evidence>
<sequence length="490" mass="53956">MLIVKLVVTTGKPHSLVVGVTTIAELRLDVAHSVLAAVAAGAGVVLILVIICCCWCCCCRKNKTEKKSAQKIYAENPPEVKGNQNGRPPQQRQHQNNSPARLSIKSSAINTRGNSDSLSPHPVKRSLTTQPQSLHISQSTTTTMRLVSIHSMALSFPSSQTMFTYDELAIATNGFSRGNILGQGGFGFVHKGVLPTGKEIAVKSLKSDSGQGEREFHAELETISRVHHRHLVSLVGYCVTGAQRLLVYELVPNKTLEFHLHGKGLHVLDWSSRMKIAIGAAKGLAYLHEDCFPKIIHRDIKAANILIDNNFEAKVADFGLAKFNSQTDTHVSTRVMGTLGYLSPEYAATGKLTAKSDVYSFGVVLLELITGRRPVDRKHDVVILVDWARRLLTTAIENETFNDLVDPRIKDCYKYTEMSRMVYCAATCIRKSAQHRPQMSQVVRALEGNLSLKDLSVGITPGRSLMNRFDSESEYNAMCSKEQNISSELS</sequence>
<dbReference type="InterPro" id="IPR001245">
    <property type="entry name" value="Ser-Thr/Tyr_kinase_cat_dom"/>
</dbReference>
<evidence type="ECO:0000259" key="18">
    <source>
        <dbReference type="PROSITE" id="PS50011"/>
    </source>
</evidence>
<dbReference type="PROSITE" id="PS00108">
    <property type="entry name" value="PROTEIN_KINASE_ST"/>
    <property type="match status" value="1"/>
</dbReference>
<keyword evidence="20" id="KW-1185">Reference proteome</keyword>
<dbReference type="FunFam" id="1.10.510.10:FF:000173">
    <property type="entry name" value="proline-rich receptor-like protein kinase PERK8"/>
    <property type="match status" value="1"/>
</dbReference>
<dbReference type="Gene3D" id="1.10.510.10">
    <property type="entry name" value="Transferase(Phosphotransferase) domain 1"/>
    <property type="match status" value="1"/>
</dbReference>
<keyword evidence="10 17" id="KW-1133">Transmembrane helix</keyword>
<evidence type="ECO:0000256" key="16">
    <source>
        <dbReference type="SAM" id="MobiDB-lite"/>
    </source>
</evidence>
<dbReference type="PANTHER" id="PTHR47982:SF6">
    <property type="entry name" value="PROLINE-RICH RECEPTOR-LIKE PROTEIN KINASE PERK4"/>
    <property type="match status" value="1"/>
</dbReference>
<evidence type="ECO:0000313" key="19">
    <source>
        <dbReference type="EMBL" id="KAK9706021.1"/>
    </source>
</evidence>
<evidence type="ECO:0000256" key="4">
    <source>
        <dbReference type="ARBA" id="ARBA00022527"/>
    </source>
</evidence>
<keyword evidence="8" id="KW-0418">Kinase</keyword>
<accession>A0AAW1JQ06</accession>
<evidence type="ECO:0000256" key="1">
    <source>
        <dbReference type="ARBA" id="ARBA00004162"/>
    </source>
</evidence>
<dbReference type="Gene3D" id="3.30.200.20">
    <property type="entry name" value="Phosphorylase Kinase, domain 1"/>
    <property type="match status" value="1"/>
</dbReference>
<evidence type="ECO:0000256" key="13">
    <source>
        <dbReference type="ARBA" id="ARBA00048679"/>
    </source>
</evidence>
<dbReference type="GO" id="GO:0005886">
    <property type="term" value="C:plasma membrane"/>
    <property type="evidence" value="ECO:0007669"/>
    <property type="project" value="UniProtKB-SubCell"/>
</dbReference>
<dbReference type="PROSITE" id="PS50011">
    <property type="entry name" value="PROTEIN_KINASE_DOM"/>
    <property type="match status" value="1"/>
</dbReference>
<dbReference type="Proteomes" id="UP001443914">
    <property type="component" value="Unassembled WGS sequence"/>
</dbReference>
<reference evidence="19" key="1">
    <citation type="submission" date="2024-03" db="EMBL/GenBank/DDBJ databases">
        <title>WGS assembly of Saponaria officinalis var. Norfolk2.</title>
        <authorList>
            <person name="Jenkins J."/>
            <person name="Shu S."/>
            <person name="Grimwood J."/>
            <person name="Barry K."/>
            <person name="Goodstein D."/>
            <person name="Schmutz J."/>
            <person name="Leebens-Mack J."/>
            <person name="Osbourn A."/>
        </authorList>
    </citation>
    <scope>NUCLEOTIDE SEQUENCE [LARGE SCALE GENOMIC DNA]</scope>
    <source>
        <strain evidence="19">JIC</strain>
    </source>
</reference>
<evidence type="ECO:0000313" key="20">
    <source>
        <dbReference type="Proteomes" id="UP001443914"/>
    </source>
</evidence>
<evidence type="ECO:0000256" key="15">
    <source>
        <dbReference type="RuleBase" id="RU000304"/>
    </source>
</evidence>
<evidence type="ECO:0000256" key="5">
    <source>
        <dbReference type="ARBA" id="ARBA00022679"/>
    </source>
</evidence>
<feature type="compositionally biased region" description="Polar residues" evidence="16">
    <location>
        <begin position="126"/>
        <end position="135"/>
    </location>
</feature>